<proteinExistence type="predicted"/>
<dbReference type="PANTHER" id="PTHR43849:SF2">
    <property type="entry name" value="BLL3936 PROTEIN"/>
    <property type="match status" value="1"/>
</dbReference>
<comment type="function">
    <text evidence="1">Part of the tripartite ATP-independent periplasmic (TRAP) transport system.</text>
</comment>
<dbReference type="NCBIfam" id="TIGR02123">
    <property type="entry name" value="TRAP_fused"/>
    <property type="match status" value="1"/>
</dbReference>
<keyword evidence="1" id="KW-1003">Cell membrane</keyword>
<dbReference type="Proteomes" id="UP001139477">
    <property type="component" value="Unassembled WGS sequence"/>
</dbReference>
<feature type="transmembrane region" description="Helical" evidence="2">
    <location>
        <begin position="357"/>
        <end position="378"/>
    </location>
</feature>
<feature type="domain" description="TRAP C4-dicarboxylate transport system permease DctM subunit" evidence="3">
    <location>
        <begin position="106"/>
        <end position="544"/>
    </location>
</feature>
<organism evidence="4 5">
    <name type="scientific">Limimaricola litoreus</name>
    <dbReference type="NCBI Taxonomy" id="2955316"/>
    <lineage>
        <taxon>Bacteria</taxon>
        <taxon>Pseudomonadati</taxon>
        <taxon>Pseudomonadota</taxon>
        <taxon>Alphaproteobacteria</taxon>
        <taxon>Rhodobacterales</taxon>
        <taxon>Paracoccaceae</taxon>
        <taxon>Limimaricola</taxon>
    </lineage>
</organism>
<reference evidence="4" key="1">
    <citation type="submission" date="2022-06" db="EMBL/GenBank/DDBJ databases">
        <title>Limimaricola sediminis sp. nov., isolated from an intertidal sediment.</title>
        <authorList>
            <person name="Shao X."/>
        </authorList>
    </citation>
    <scope>NUCLEOTIDE SEQUENCE</scope>
    <source>
        <strain evidence="4">ASW11-118</strain>
    </source>
</reference>
<dbReference type="InterPro" id="IPR011853">
    <property type="entry name" value="TRAP_DctM-Dct_fused"/>
</dbReference>
<gene>
    <name evidence="4" type="ORF">NHG85_10840</name>
</gene>
<dbReference type="AlphaFoldDB" id="A0A9X2FS23"/>
<sequence length="594" mass="61230">MIKLPENRLAAGFWIALAVALVAYHLALVFSGLVPNLVSRPLHMAFILPFALAFDAGTRLRRVTGIAFAVLGIAAALWVAANSDALGDQYGFIESNFQLAVAITLLLVVLETARRAIGWPLPLVAALALLYGLFGQYIPGEFGHSGTPVESFFGTLTIAEGGIWGTLTGVSVSVVAIFVIFGAVLNAGEAGQGFMNVAAAAAGRLKGGAAKVSVLSSALFGSISGSASANVASTGAITLPAMTKLGYPKRLAAAVEAVASSGGQIMPPLMGAGAFVMVELTGVPYTGIMAAAALPALLYFLAVWVGINAYARRFDLRSIDEADRPAPRDVVITSLFFLVPFTVLLWGMFGTGFTPEYSAAMAILAAALLLLFNAELTFRPRRIVERATSAVLNAARQVSMIAAIILCASIIIGVLSITGLGVKITSLILQGSGGLLWPSLLLTALACLVLGMEVPTTAAYVICVSVAGPALIELGLAPLQAHLFVFWFALLSTITPPVCGAVFIAAGMIGESWLKVALTAMALGVGLYVIPLGMIANPDMIGLAEAPMAALAAFGRVAIGLTLLSAGLIGARRPLPTAALCVSGIAVVFSGQWF</sequence>
<protein>
    <submittedName>
        <fullName evidence="4">TRAP transporter fused permease subunit</fullName>
    </submittedName>
</protein>
<feature type="transmembrane region" description="Helical" evidence="2">
    <location>
        <begin position="163"/>
        <end position="185"/>
    </location>
</feature>
<keyword evidence="2" id="KW-0812">Transmembrane</keyword>
<feature type="transmembrane region" description="Helical" evidence="2">
    <location>
        <begin position="117"/>
        <end position="138"/>
    </location>
</feature>
<keyword evidence="2" id="KW-1133">Transmembrane helix</keyword>
<keyword evidence="5" id="KW-1185">Reference proteome</keyword>
<feature type="transmembrane region" description="Helical" evidence="2">
    <location>
        <begin position="93"/>
        <end position="110"/>
    </location>
</feature>
<comment type="caution">
    <text evidence="4">The sequence shown here is derived from an EMBL/GenBank/DDBJ whole genome shotgun (WGS) entry which is preliminary data.</text>
</comment>
<evidence type="ECO:0000256" key="1">
    <source>
        <dbReference type="RuleBase" id="RU369079"/>
    </source>
</evidence>
<keyword evidence="2" id="KW-0472">Membrane</keyword>
<keyword evidence="1" id="KW-0997">Cell inner membrane</keyword>
<dbReference type="RefSeq" id="WP_253332288.1">
    <property type="nucleotide sequence ID" value="NZ_JAMYXC010000161.1"/>
</dbReference>
<dbReference type="EMBL" id="JAMYXC010000161">
    <property type="protein sequence ID" value="MCP1169014.1"/>
    <property type="molecule type" value="Genomic_DNA"/>
</dbReference>
<feature type="transmembrane region" description="Helical" evidence="2">
    <location>
        <begin position="251"/>
        <end position="276"/>
    </location>
</feature>
<dbReference type="GO" id="GO:0022857">
    <property type="term" value="F:transmembrane transporter activity"/>
    <property type="evidence" value="ECO:0007669"/>
    <property type="project" value="UniProtKB-UniRule"/>
</dbReference>
<name>A0A9X2FS23_9RHOB</name>
<feature type="transmembrane region" description="Helical" evidence="2">
    <location>
        <begin position="516"/>
        <end position="536"/>
    </location>
</feature>
<feature type="transmembrane region" description="Helical" evidence="2">
    <location>
        <begin position="458"/>
        <end position="479"/>
    </location>
</feature>
<feature type="transmembrane region" description="Helical" evidence="2">
    <location>
        <begin position="330"/>
        <end position="351"/>
    </location>
</feature>
<accession>A0A9X2FS23</accession>
<feature type="transmembrane region" description="Helical" evidence="2">
    <location>
        <begin position="485"/>
        <end position="509"/>
    </location>
</feature>
<feature type="transmembrane region" description="Helical" evidence="2">
    <location>
        <begin position="63"/>
        <end position="81"/>
    </location>
</feature>
<feature type="transmembrane region" description="Helical" evidence="2">
    <location>
        <begin position="40"/>
        <end position="56"/>
    </location>
</feature>
<feature type="transmembrane region" description="Helical" evidence="2">
    <location>
        <begin position="548"/>
        <end position="568"/>
    </location>
</feature>
<dbReference type="InterPro" id="IPR010656">
    <property type="entry name" value="DctM"/>
</dbReference>
<feature type="transmembrane region" description="Helical" evidence="2">
    <location>
        <begin position="288"/>
        <end position="310"/>
    </location>
</feature>
<dbReference type="GO" id="GO:0005886">
    <property type="term" value="C:plasma membrane"/>
    <property type="evidence" value="ECO:0007669"/>
    <property type="project" value="UniProtKB-SubCell"/>
</dbReference>
<evidence type="ECO:0000313" key="5">
    <source>
        <dbReference type="Proteomes" id="UP001139477"/>
    </source>
</evidence>
<evidence type="ECO:0000256" key="2">
    <source>
        <dbReference type="SAM" id="Phobius"/>
    </source>
</evidence>
<dbReference type="Pfam" id="PF06808">
    <property type="entry name" value="DctM"/>
    <property type="match status" value="1"/>
</dbReference>
<feature type="transmembrane region" description="Helical" evidence="2">
    <location>
        <begin position="398"/>
        <end position="422"/>
    </location>
</feature>
<feature type="transmembrane region" description="Helical" evidence="2">
    <location>
        <begin position="434"/>
        <end position="451"/>
    </location>
</feature>
<keyword evidence="1" id="KW-0813">Transport</keyword>
<feature type="transmembrane region" description="Helical" evidence="2">
    <location>
        <begin position="12"/>
        <end position="34"/>
    </location>
</feature>
<dbReference type="PANTHER" id="PTHR43849">
    <property type="entry name" value="BLL3936 PROTEIN"/>
    <property type="match status" value="1"/>
</dbReference>
<evidence type="ECO:0000259" key="3">
    <source>
        <dbReference type="Pfam" id="PF06808"/>
    </source>
</evidence>
<feature type="transmembrane region" description="Helical" evidence="2">
    <location>
        <begin position="575"/>
        <end position="593"/>
    </location>
</feature>
<evidence type="ECO:0000313" key="4">
    <source>
        <dbReference type="EMBL" id="MCP1169014.1"/>
    </source>
</evidence>
<comment type="subcellular location">
    <subcellularLocation>
        <location evidence="1">Cell inner membrane</location>
        <topology evidence="1">Multi-pass membrane protein</topology>
    </subcellularLocation>
</comment>